<evidence type="ECO:0000313" key="2">
    <source>
        <dbReference type="Proteomes" id="UP000027986"/>
    </source>
</evidence>
<dbReference type="GeneID" id="41842038"/>
<gene>
    <name evidence="1" type="ORF">HX89_13415</name>
</gene>
<dbReference type="RefSeq" id="WP_038569720.1">
    <property type="nucleotide sequence ID" value="NZ_CP008889.1"/>
</dbReference>
<dbReference type="KEGG" id="dni:HX89_13415"/>
<dbReference type="EMBL" id="CP008889">
    <property type="protein sequence ID" value="AIF41750.1"/>
    <property type="molecule type" value="Genomic_DNA"/>
</dbReference>
<accession>A0A075JIX5</accession>
<keyword evidence="2" id="KW-1185">Reference proteome</keyword>
<name>A0A075JIX5_9MICO</name>
<proteinExistence type="predicted"/>
<dbReference type="Proteomes" id="UP000027986">
    <property type="component" value="Chromosome"/>
</dbReference>
<sequence length="191" mass="19876">MALPADTQLAKATANKLSFAVPKSWTVVDGELGKQDAVKKQLEPVAKKSGMSPEKYVAQMTSAADVLAIDATGAQRFNDNINVLKVTRPSLAGKAQLEKELNQLNAASGANGSNSSSDMKVTTGEYSRITTPAGAGEQMEYTLTTKGVTVHGVSMVIPNGSGSYSMLTVSASAADKAAEYAKTVAETAQKM</sequence>
<dbReference type="AlphaFoldDB" id="A0A075JIX5"/>
<reference evidence="1 2" key="1">
    <citation type="submission" date="2014-07" db="EMBL/GenBank/DDBJ databases">
        <title>Genome Sequencing of Dermacoccus nishinomiyaensis.</title>
        <authorList>
            <person name="Hong K.W."/>
            <person name="Chan K.G."/>
        </authorList>
    </citation>
    <scope>NUCLEOTIDE SEQUENCE [LARGE SCALE GENOMIC DNA]</scope>
    <source>
        <strain evidence="1 2">M25</strain>
    </source>
</reference>
<dbReference type="HOGENOM" id="CLU_1419411_0_0_11"/>
<evidence type="ECO:0000313" key="1">
    <source>
        <dbReference type="EMBL" id="AIF41750.1"/>
    </source>
</evidence>
<protein>
    <submittedName>
        <fullName evidence="1">Uncharacterized protein</fullName>
    </submittedName>
</protein>
<organism evidence="1 2">
    <name type="scientific">Dermacoccus nishinomiyaensis</name>
    <dbReference type="NCBI Taxonomy" id="1274"/>
    <lineage>
        <taxon>Bacteria</taxon>
        <taxon>Bacillati</taxon>
        <taxon>Actinomycetota</taxon>
        <taxon>Actinomycetes</taxon>
        <taxon>Micrococcales</taxon>
        <taxon>Dermacoccaceae</taxon>
        <taxon>Dermacoccus</taxon>
    </lineage>
</organism>